<accession>A0A919RAR1</accession>
<evidence type="ECO:0000313" key="1">
    <source>
        <dbReference type="EMBL" id="GII80482.1"/>
    </source>
</evidence>
<organism evidence="1 2">
    <name type="scientific">Sphaerisporangium rufum</name>
    <dbReference type="NCBI Taxonomy" id="1381558"/>
    <lineage>
        <taxon>Bacteria</taxon>
        <taxon>Bacillati</taxon>
        <taxon>Actinomycetota</taxon>
        <taxon>Actinomycetes</taxon>
        <taxon>Streptosporangiales</taxon>
        <taxon>Streptosporangiaceae</taxon>
        <taxon>Sphaerisporangium</taxon>
    </lineage>
</organism>
<gene>
    <name evidence="1" type="ORF">Sru01_54640</name>
</gene>
<dbReference type="PROSITE" id="PS51257">
    <property type="entry name" value="PROKAR_LIPOPROTEIN"/>
    <property type="match status" value="1"/>
</dbReference>
<reference evidence="1" key="1">
    <citation type="submission" date="2021-01" db="EMBL/GenBank/DDBJ databases">
        <title>Whole genome shotgun sequence of Sphaerisporangium rufum NBRC 109079.</title>
        <authorList>
            <person name="Komaki H."/>
            <person name="Tamura T."/>
        </authorList>
    </citation>
    <scope>NUCLEOTIDE SEQUENCE</scope>
    <source>
        <strain evidence="1">NBRC 109079</strain>
    </source>
</reference>
<proteinExistence type="predicted"/>
<name>A0A919RAR1_9ACTN</name>
<dbReference type="Proteomes" id="UP000655287">
    <property type="component" value="Unassembled WGS sequence"/>
</dbReference>
<sequence>MRRLAIFTLLLAVTAGCGDRPTLSQVTGILREDGAALSRVALDGKSAALSDDRAGCEPGTRRSVYALTGALPATGDRAAATAAVASALAAELHRMGYQEGDNPEPRFGVNVSVVEKRSLGIVFTIAIRDRAPEVQVSGRTGCLPAG</sequence>
<dbReference type="AlphaFoldDB" id="A0A919RAR1"/>
<evidence type="ECO:0000313" key="2">
    <source>
        <dbReference type="Proteomes" id="UP000655287"/>
    </source>
</evidence>
<keyword evidence="2" id="KW-1185">Reference proteome</keyword>
<comment type="caution">
    <text evidence="1">The sequence shown here is derived from an EMBL/GenBank/DDBJ whole genome shotgun (WGS) entry which is preliminary data.</text>
</comment>
<evidence type="ECO:0008006" key="3">
    <source>
        <dbReference type="Google" id="ProtNLM"/>
    </source>
</evidence>
<protein>
    <recommendedName>
        <fullName evidence="3">Lipoprotein</fullName>
    </recommendedName>
</protein>
<dbReference type="RefSeq" id="WP_203991303.1">
    <property type="nucleotide sequence ID" value="NZ_BOOU01000074.1"/>
</dbReference>
<dbReference type="EMBL" id="BOOU01000074">
    <property type="protein sequence ID" value="GII80482.1"/>
    <property type="molecule type" value="Genomic_DNA"/>
</dbReference>